<gene>
    <name evidence="1" type="ORF">METZ01_LOCUS332502</name>
</gene>
<proteinExistence type="predicted"/>
<feature type="non-terminal residue" evidence="1">
    <location>
        <position position="1"/>
    </location>
</feature>
<organism evidence="1">
    <name type="scientific">marine metagenome</name>
    <dbReference type="NCBI Taxonomy" id="408172"/>
    <lineage>
        <taxon>unclassified sequences</taxon>
        <taxon>metagenomes</taxon>
        <taxon>ecological metagenomes</taxon>
    </lineage>
</organism>
<sequence>EAALLKYGQRSFMPVPICTHNFYGQSQKH</sequence>
<name>A0A382Q3X0_9ZZZZ</name>
<dbReference type="AlphaFoldDB" id="A0A382Q3X0"/>
<reference evidence="1" key="1">
    <citation type="submission" date="2018-05" db="EMBL/GenBank/DDBJ databases">
        <authorList>
            <person name="Lanie J.A."/>
            <person name="Ng W.-L."/>
            <person name="Kazmierczak K.M."/>
            <person name="Andrzejewski T.M."/>
            <person name="Davidsen T.M."/>
            <person name="Wayne K.J."/>
            <person name="Tettelin H."/>
            <person name="Glass J.I."/>
            <person name="Rusch D."/>
            <person name="Podicherti R."/>
            <person name="Tsui H.-C.T."/>
            <person name="Winkler M.E."/>
        </authorList>
    </citation>
    <scope>NUCLEOTIDE SEQUENCE</scope>
</reference>
<accession>A0A382Q3X0</accession>
<evidence type="ECO:0000313" key="1">
    <source>
        <dbReference type="EMBL" id="SVC79648.1"/>
    </source>
</evidence>
<protein>
    <submittedName>
        <fullName evidence="1">Uncharacterized protein</fullName>
    </submittedName>
</protein>
<dbReference type="EMBL" id="UINC01111434">
    <property type="protein sequence ID" value="SVC79648.1"/>
    <property type="molecule type" value="Genomic_DNA"/>
</dbReference>